<dbReference type="PANTHER" id="PTHR41523">
    <property type="entry name" value="TWO-COMPONENT SYSTEM SENSOR PROTEIN"/>
    <property type="match status" value="1"/>
</dbReference>
<feature type="domain" description="Histidine kinase/HSP90-like ATPase" evidence="9">
    <location>
        <begin position="292"/>
        <end position="388"/>
    </location>
</feature>
<dbReference type="SMART" id="SM00911">
    <property type="entry name" value="HWE_HK"/>
    <property type="match status" value="1"/>
</dbReference>
<evidence type="ECO:0000313" key="12">
    <source>
        <dbReference type="Proteomes" id="UP001236369"/>
    </source>
</evidence>
<dbReference type="SMART" id="SM00387">
    <property type="entry name" value="HATPase_c"/>
    <property type="match status" value="1"/>
</dbReference>
<dbReference type="Pfam" id="PF07568">
    <property type="entry name" value="HisKA_2"/>
    <property type="match status" value="1"/>
</dbReference>
<accession>A0ABU0HIT8</accession>
<evidence type="ECO:0000256" key="3">
    <source>
        <dbReference type="ARBA" id="ARBA00022553"/>
    </source>
</evidence>
<sequence length="388" mass="42786">MPDDLTLEARLERVLDRQRILGAFARIASEPLSRERLMQNATALVSRAFQVRRVKIMRYRTDPGDLLVEAGVGWKPGVVGQVTLAIDRASPPGRTLQTASPVIIEDLPHDPDFRYAPSLRDHGIISVVNVPIMFDGRVWGVFEVDADEPRTFDEADVGFLTAFANLLGMALQRQDAQDRTVEVLAENARATERAEMLLRELQHRVKNNFQVILSFLALQRRHTQTPDARERFGTVMDRVHAIALAHDQLSTREGGADVVFGDYVRALCANIDPGRDGVIIEVVDGYATLPLDRAVPAGLIVNELVTNSLKYAFDDDGRGMIRVVIEQHPDLGEVCLTVEDDGKGLGPPREGGLGLTLVEGFALQLGGRVERGAPERGTRTTTCFPMPL</sequence>
<proteinExistence type="predicted"/>
<name>A0ABU0HIT8_9HYPH</name>
<evidence type="ECO:0000256" key="7">
    <source>
        <dbReference type="ARBA" id="ARBA00022840"/>
    </source>
</evidence>
<gene>
    <name evidence="11" type="ORF">QO016_001350</name>
</gene>
<dbReference type="SUPFAM" id="SSF55874">
    <property type="entry name" value="ATPase domain of HSP90 chaperone/DNA topoisomerase II/histidine kinase"/>
    <property type="match status" value="1"/>
</dbReference>
<evidence type="ECO:0000256" key="2">
    <source>
        <dbReference type="ARBA" id="ARBA00012438"/>
    </source>
</evidence>
<feature type="domain" description="GAF" evidence="8">
    <location>
        <begin position="33"/>
        <end position="181"/>
    </location>
</feature>
<comment type="catalytic activity">
    <reaction evidence="1">
        <text>ATP + protein L-histidine = ADP + protein N-phospho-L-histidine.</text>
        <dbReference type="EC" id="2.7.13.3"/>
    </reaction>
</comment>
<feature type="domain" description="Signal transduction histidine kinase HWE region" evidence="10">
    <location>
        <begin position="200"/>
        <end position="284"/>
    </location>
</feature>
<organism evidence="11 12">
    <name type="scientific">Methylobacterium persicinum</name>
    <dbReference type="NCBI Taxonomy" id="374426"/>
    <lineage>
        <taxon>Bacteria</taxon>
        <taxon>Pseudomonadati</taxon>
        <taxon>Pseudomonadota</taxon>
        <taxon>Alphaproteobacteria</taxon>
        <taxon>Hyphomicrobiales</taxon>
        <taxon>Methylobacteriaceae</taxon>
        <taxon>Methylobacterium</taxon>
    </lineage>
</organism>
<evidence type="ECO:0000256" key="4">
    <source>
        <dbReference type="ARBA" id="ARBA00022679"/>
    </source>
</evidence>
<protein>
    <recommendedName>
        <fullName evidence="2">histidine kinase</fullName>
        <ecNumber evidence="2">2.7.13.3</ecNumber>
    </recommendedName>
</protein>
<keyword evidence="6 11" id="KW-0418">Kinase</keyword>
<dbReference type="Proteomes" id="UP001236369">
    <property type="component" value="Unassembled WGS sequence"/>
</dbReference>
<dbReference type="Pfam" id="PF02518">
    <property type="entry name" value="HATPase_c"/>
    <property type="match status" value="1"/>
</dbReference>
<dbReference type="PANTHER" id="PTHR41523:SF8">
    <property type="entry name" value="ETHYLENE RESPONSE SENSOR PROTEIN"/>
    <property type="match status" value="1"/>
</dbReference>
<evidence type="ECO:0000256" key="6">
    <source>
        <dbReference type="ARBA" id="ARBA00022777"/>
    </source>
</evidence>
<keyword evidence="3" id="KW-0597">Phosphoprotein</keyword>
<dbReference type="GO" id="GO:0016787">
    <property type="term" value="F:hydrolase activity"/>
    <property type="evidence" value="ECO:0007669"/>
    <property type="project" value="UniProtKB-KW"/>
</dbReference>
<evidence type="ECO:0000256" key="5">
    <source>
        <dbReference type="ARBA" id="ARBA00022741"/>
    </source>
</evidence>
<dbReference type="EC" id="2.7.13.3" evidence="2"/>
<dbReference type="InterPro" id="IPR011495">
    <property type="entry name" value="Sig_transdc_His_kin_sub2_dim/P"/>
</dbReference>
<keyword evidence="5" id="KW-0547">Nucleotide-binding</keyword>
<dbReference type="RefSeq" id="WP_238248901.1">
    <property type="nucleotide sequence ID" value="NZ_BPQX01000023.1"/>
</dbReference>
<evidence type="ECO:0000259" key="8">
    <source>
        <dbReference type="SMART" id="SM00065"/>
    </source>
</evidence>
<dbReference type="GO" id="GO:0016301">
    <property type="term" value="F:kinase activity"/>
    <property type="evidence" value="ECO:0007669"/>
    <property type="project" value="UniProtKB-KW"/>
</dbReference>
<dbReference type="Gene3D" id="3.30.450.40">
    <property type="match status" value="1"/>
</dbReference>
<comment type="caution">
    <text evidence="11">The sequence shown here is derived from an EMBL/GenBank/DDBJ whole genome shotgun (WGS) entry which is preliminary data.</text>
</comment>
<dbReference type="InterPro" id="IPR029016">
    <property type="entry name" value="GAF-like_dom_sf"/>
</dbReference>
<dbReference type="InterPro" id="IPR003594">
    <property type="entry name" value="HATPase_dom"/>
</dbReference>
<dbReference type="SUPFAM" id="SSF55781">
    <property type="entry name" value="GAF domain-like"/>
    <property type="match status" value="1"/>
</dbReference>
<dbReference type="InterPro" id="IPR036890">
    <property type="entry name" value="HATPase_C_sf"/>
</dbReference>
<dbReference type="InterPro" id="IPR003018">
    <property type="entry name" value="GAF"/>
</dbReference>
<keyword evidence="4" id="KW-0808">Transferase</keyword>
<evidence type="ECO:0000259" key="10">
    <source>
        <dbReference type="SMART" id="SM00911"/>
    </source>
</evidence>
<keyword evidence="11" id="KW-0378">Hydrolase</keyword>
<dbReference type="EMBL" id="JAUSVV010000002">
    <property type="protein sequence ID" value="MDQ0441867.1"/>
    <property type="molecule type" value="Genomic_DNA"/>
</dbReference>
<evidence type="ECO:0000313" key="11">
    <source>
        <dbReference type="EMBL" id="MDQ0441867.1"/>
    </source>
</evidence>
<reference evidence="11 12" key="1">
    <citation type="submission" date="2023-07" db="EMBL/GenBank/DDBJ databases">
        <title>Genomic Encyclopedia of Type Strains, Phase IV (KMG-IV): sequencing the most valuable type-strain genomes for metagenomic binning, comparative biology and taxonomic classification.</title>
        <authorList>
            <person name="Goeker M."/>
        </authorList>
    </citation>
    <scope>NUCLEOTIDE SEQUENCE [LARGE SCALE GENOMIC DNA]</scope>
    <source>
        <strain evidence="11 12">DSM 19562</strain>
    </source>
</reference>
<dbReference type="SMART" id="SM00065">
    <property type="entry name" value="GAF"/>
    <property type="match status" value="1"/>
</dbReference>
<evidence type="ECO:0000256" key="1">
    <source>
        <dbReference type="ARBA" id="ARBA00000085"/>
    </source>
</evidence>
<dbReference type="Gene3D" id="3.30.565.10">
    <property type="entry name" value="Histidine kinase-like ATPase, C-terminal domain"/>
    <property type="match status" value="1"/>
</dbReference>
<keyword evidence="12" id="KW-1185">Reference proteome</keyword>
<dbReference type="InterPro" id="IPR011102">
    <property type="entry name" value="Sig_transdc_His_kinase_HWE"/>
</dbReference>
<evidence type="ECO:0000259" key="9">
    <source>
        <dbReference type="SMART" id="SM00387"/>
    </source>
</evidence>
<dbReference type="Pfam" id="PF01590">
    <property type="entry name" value="GAF"/>
    <property type="match status" value="1"/>
</dbReference>
<keyword evidence="7" id="KW-0067">ATP-binding</keyword>